<sequence length="482" mass="58265">MLNINNLKNISNCNFNDINYILVNSIKIIKKLYRYSKSINYCLNLTIVDYDIDKQQYKIEKINSKILLNYDENISYIKKINSNFFEKFLFLDEHYKYNILLQFIFFIIHMYEFNKLEFRNMNFDILDLEKPIIIKYYINNTIYNLKIDYLLKVSYNIYTSKVKNVGYREMLKNIYFLEFGINILNHFKKNNDMTLPNIVKSLNNFEFIDIGKEYNIYKFERNGKCNTLKTIKIIECNECNKCKESFFKFKKDDTISTLKNKFNTDKNLFSSDKVSNELLRNSLNNDEKLINIYRYFNINIFYTKNKMEKIEIKHLNQISIERIPIIFVDFDDTLFEKDRKKYINFMDKNEYLEAYKLPKEPIIKMINLLKGVYTMKYPIYIVSKQKDKTEIKNLLKEHNLSYLIKDIFTQSNIEIDDNKTITISKGQIIVDFLLSLDKLPDYVYFFDDVDTNIISVSEEFKERLPDVNIYSYEVFWKLVTEY</sequence>
<reference evidence="1" key="1">
    <citation type="journal article" date="2019" name="MBio">
        <title>Virus Genomes from Deep Sea Sediments Expand the Ocean Megavirome and Support Independent Origins of Viral Gigantism.</title>
        <authorList>
            <person name="Backstrom D."/>
            <person name="Yutin N."/>
            <person name="Jorgensen S.L."/>
            <person name="Dharamshi J."/>
            <person name="Homa F."/>
            <person name="Zaremba-Niedwiedzka K."/>
            <person name="Spang A."/>
            <person name="Wolf Y.I."/>
            <person name="Koonin E.V."/>
            <person name="Ettema T.J."/>
        </authorList>
    </citation>
    <scope>NUCLEOTIDE SEQUENCE</scope>
</reference>
<dbReference type="InterPro" id="IPR036412">
    <property type="entry name" value="HAD-like_sf"/>
</dbReference>
<organism evidence="1">
    <name type="scientific">Pithovirus LCDPAC02</name>
    <dbReference type="NCBI Taxonomy" id="2506601"/>
    <lineage>
        <taxon>Viruses</taxon>
        <taxon>Pithoviruses</taxon>
    </lineage>
</organism>
<dbReference type="EMBL" id="MK500303">
    <property type="protein sequence ID" value="QBK85119.1"/>
    <property type="molecule type" value="Genomic_DNA"/>
</dbReference>
<name>A0A481YPX7_9VIRU</name>
<dbReference type="Gene3D" id="3.40.50.1000">
    <property type="entry name" value="HAD superfamily/HAD-like"/>
    <property type="match status" value="1"/>
</dbReference>
<gene>
    <name evidence="1" type="ORF">LCDPAC02_03180</name>
</gene>
<protein>
    <submittedName>
        <fullName evidence="1">Uncharacterized protein</fullName>
    </submittedName>
</protein>
<accession>A0A481YPX7</accession>
<proteinExistence type="predicted"/>
<dbReference type="InterPro" id="IPR023214">
    <property type="entry name" value="HAD_sf"/>
</dbReference>
<dbReference type="SUPFAM" id="SSF56784">
    <property type="entry name" value="HAD-like"/>
    <property type="match status" value="1"/>
</dbReference>
<evidence type="ECO:0000313" key="1">
    <source>
        <dbReference type="EMBL" id="QBK85119.1"/>
    </source>
</evidence>